<dbReference type="InterPro" id="IPR008920">
    <property type="entry name" value="TF_FadR/GntR_C"/>
</dbReference>
<dbReference type="PANTHER" id="PTHR43537:SF44">
    <property type="entry name" value="GNTR FAMILY REGULATORY PROTEIN"/>
    <property type="match status" value="1"/>
</dbReference>
<dbReference type="Pfam" id="PF07729">
    <property type="entry name" value="FCD"/>
    <property type="match status" value="1"/>
</dbReference>
<dbReference type="EMBL" id="CP008947">
    <property type="protein sequence ID" value="AII08260.1"/>
    <property type="molecule type" value="Genomic_DNA"/>
</dbReference>
<gene>
    <name evidence="5" type="ORF">EP51_28010</name>
</gene>
<name>A0A076EQD1_RHOOP</name>
<dbReference type="RefSeq" id="WP_128641077.1">
    <property type="nucleotide sequence ID" value="NZ_CP008947.1"/>
</dbReference>
<dbReference type="SMART" id="SM00345">
    <property type="entry name" value="HTH_GNTR"/>
    <property type="match status" value="1"/>
</dbReference>
<evidence type="ECO:0000313" key="6">
    <source>
        <dbReference type="Proteomes" id="UP000028488"/>
    </source>
</evidence>
<evidence type="ECO:0000256" key="3">
    <source>
        <dbReference type="ARBA" id="ARBA00023163"/>
    </source>
</evidence>
<dbReference type="PRINTS" id="PR00035">
    <property type="entry name" value="HTHGNTR"/>
</dbReference>
<keyword evidence="2" id="KW-0238">DNA-binding</keyword>
<sequence length="234" mass="25792">MSETTRSKQRLSDVVAQTLQDEILGLAVGERLPTEAELAERFEVSRTVVREATRLLVQRGLVTVSPGRGMAVAAVDGSVIAEQYGLLLRLSEGSFEQLMELRLVLELEMAALAAARRTDEHLAELTRLNERLKAADPSTSEFLDADLAFHEQIAQASGNPFFLLVMRPVNDYLSDSYSVGAGYPSEAGHTVQEHLEIAQAIAAGDPARARFAAENHLRRIVRHRATLMSSRQRE</sequence>
<dbReference type="SUPFAM" id="SSF48008">
    <property type="entry name" value="GntR ligand-binding domain-like"/>
    <property type="match status" value="1"/>
</dbReference>
<reference evidence="5 6" key="1">
    <citation type="submission" date="2014-07" db="EMBL/GenBank/DDBJ databases">
        <title>Genome Sequence of Rhodococcus opacus Strain R7, a Biodegrader of Mono- and Polycyclic Aromatic Hydrocarbons.</title>
        <authorList>
            <person name="Di Gennaro P."/>
            <person name="Zampolli J."/>
            <person name="Presti I."/>
            <person name="Cappelletti M."/>
            <person name="D'Ursi P."/>
            <person name="Orro A."/>
            <person name="Mezzelani A."/>
            <person name="Milanesi L."/>
        </authorList>
    </citation>
    <scope>NUCLEOTIDE SEQUENCE [LARGE SCALE GENOMIC DNA]</scope>
    <source>
        <strain evidence="5 6">R7</strain>
    </source>
</reference>
<keyword evidence="3" id="KW-0804">Transcription</keyword>
<dbReference type="SMART" id="SM00895">
    <property type="entry name" value="FCD"/>
    <property type="match status" value="1"/>
</dbReference>
<dbReference type="CDD" id="cd07377">
    <property type="entry name" value="WHTH_GntR"/>
    <property type="match status" value="1"/>
</dbReference>
<dbReference type="Proteomes" id="UP000028488">
    <property type="component" value="Chromosome"/>
</dbReference>
<dbReference type="SUPFAM" id="SSF46785">
    <property type="entry name" value="Winged helix' DNA-binding domain"/>
    <property type="match status" value="1"/>
</dbReference>
<dbReference type="AlphaFoldDB" id="A0A076EQD1"/>
<dbReference type="InterPro" id="IPR000524">
    <property type="entry name" value="Tscrpt_reg_HTH_GntR"/>
</dbReference>
<dbReference type="PROSITE" id="PS50949">
    <property type="entry name" value="HTH_GNTR"/>
    <property type="match status" value="1"/>
</dbReference>
<accession>A0A076EQD1</accession>
<dbReference type="Pfam" id="PF00392">
    <property type="entry name" value="GntR"/>
    <property type="match status" value="1"/>
</dbReference>
<evidence type="ECO:0000259" key="4">
    <source>
        <dbReference type="PROSITE" id="PS50949"/>
    </source>
</evidence>
<evidence type="ECO:0000256" key="1">
    <source>
        <dbReference type="ARBA" id="ARBA00023015"/>
    </source>
</evidence>
<protein>
    <submittedName>
        <fullName evidence="5">GntR family transcriptional regulator</fullName>
    </submittedName>
</protein>
<proteinExistence type="predicted"/>
<dbReference type="PANTHER" id="PTHR43537">
    <property type="entry name" value="TRANSCRIPTIONAL REGULATOR, GNTR FAMILY"/>
    <property type="match status" value="1"/>
</dbReference>
<dbReference type="InterPro" id="IPR011711">
    <property type="entry name" value="GntR_C"/>
</dbReference>
<dbReference type="Gene3D" id="1.20.120.530">
    <property type="entry name" value="GntR ligand-binding domain-like"/>
    <property type="match status" value="1"/>
</dbReference>
<feature type="domain" description="HTH gntR-type" evidence="4">
    <location>
        <begin position="5"/>
        <end position="75"/>
    </location>
</feature>
<evidence type="ECO:0000256" key="2">
    <source>
        <dbReference type="ARBA" id="ARBA00023125"/>
    </source>
</evidence>
<dbReference type="InterPro" id="IPR036390">
    <property type="entry name" value="WH_DNA-bd_sf"/>
</dbReference>
<dbReference type="GO" id="GO:0003677">
    <property type="term" value="F:DNA binding"/>
    <property type="evidence" value="ECO:0007669"/>
    <property type="project" value="UniProtKB-KW"/>
</dbReference>
<dbReference type="Gene3D" id="1.10.10.10">
    <property type="entry name" value="Winged helix-like DNA-binding domain superfamily/Winged helix DNA-binding domain"/>
    <property type="match status" value="1"/>
</dbReference>
<organism evidence="5 6">
    <name type="scientific">Rhodococcus opacus</name>
    <name type="common">Nocardia opaca</name>
    <dbReference type="NCBI Taxonomy" id="37919"/>
    <lineage>
        <taxon>Bacteria</taxon>
        <taxon>Bacillati</taxon>
        <taxon>Actinomycetota</taxon>
        <taxon>Actinomycetes</taxon>
        <taxon>Mycobacteriales</taxon>
        <taxon>Nocardiaceae</taxon>
        <taxon>Rhodococcus</taxon>
    </lineage>
</organism>
<dbReference type="InterPro" id="IPR036388">
    <property type="entry name" value="WH-like_DNA-bd_sf"/>
</dbReference>
<evidence type="ECO:0000313" key="5">
    <source>
        <dbReference type="EMBL" id="AII08260.1"/>
    </source>
</evidence>
<dbReference type="GO" id="GO:0003700">
    <property type="term" value="F:DNA-binding transcription factor activity"/>
    <property type="evidence" value="ECO:0007669"/>
    <property type="project" value="InterPro"/>
</dbReference>
<dbReference type="eggNOG" id="COG2186">
    <property type="taxonomic scope" value="Bacteria"/>
</dbReference>
<keyword evidence="1" id="KW-0805">Transcription regulation</keyword>